<organism evidence="3">
    <name type="scientific">Sediminibacterium sp. KACHI17</name>
    <dbReference type="NCBI Taxonomy" id="1751071"/>
    <lineage>
        <taxon>Bacteria</taxon>
        <taxon>Pseudomonadati</taxon>
        <taxon>Bacteroidota</taxon>
        <taxon>Chitinophagia</taxon>
        <taxon>Chitinophagales</taxon>
        <taxon>Chitinophagaceae</taxon>
        <taxon>Sediminibacterium</taxon>
    </lineage>
</organism>
<dbReference type="EMBL" id="AP029612">
    <property type="protein sequence ID" value="BFG69425.1"/>
    <property type="molecule type" value="Genomic_DNA"/>
</dbReference>
<dbReference type="InterPro" id="IPR002767">
    <property type="entry name" value="Thiamine_BP"/>
</dbReference>
<dbReference type="PANTHER" id="PTHR33777:SF1">
    <property type="entry name" value="UPF0045 PROTEIN ECM15"/>
    <property type="match status" value="1"/>
</dbReference>
<dbReference type="PANTHER" id="PTHR33777">
    <property type="entry name" value="UPF0045 PROTEIN ECM15"/>
    <property type="match status" value="1"/>
</dbReference>
<dbReference type="InterPro" id="IPR029756">
    <property type="entry name" value="MTH1187/YkoF-like"/>
</dbReference>
<accession>A0AAT9GFJ9</accession>
<gene>
    <name evidence="3" type="ORF">KACHI17_03060</name>
</gene>
<name>A0AAT9GFJ9_9BACT</name>
<reference evidence="3" key="1">
    <citation type="submission" date="2024-02" db="EMBL/GenBank/DDBJ databases">
        <title>Sediminibacterium planktonica sp. nov. and Sediminibacterium longus sp. nov., isolated from surface lake and river water.</title>
        <authorList>
            <person name="Watanabe K."/>
            <person name="Takemine S."/>
            <person name="Ishii Y."/>
            <person name="Ogata Y."/>
            <person name="Shindo C."/>
            <person name="Suda W."/>
        </authorList>
    </citation>
    <scope>NUCLEOTIDE SEQUENCE</scope>
    <source>
        <strain evidence="3">KACHI17</strain>
    </source>
</reference>
<dbReference type="Gene3D" id="3.30.70.930">
    <property type="match status" value="1"/>
</dbReference>
<dbReference type="Pfam" id="PF01910">
    <property type="entry name" value="Thiamine_BP"/>
    <property type="match status" value="1"/>
</dbReference>
<dbReference type="RefSeq" id="WP_353549748.1">
    <property type="nucleotide sequence ID" value="NZ_AP029612.1"/>
</dbReference>
<protein>
    <submittedName>
        <fullName evidence="3">Thiamine-binding protein</fullName>
    </submittedName>
</protein>
<feature type="domain" description="Thiamine-binding protein" evidence="2">
    <location>
        <begin position="10"/>
        <end position="100"/>
    </location>
</feature>
<proteinExistence type="inferred from homology"/>
<comment type="similarity">
    <text evidence="1">Belongs to the UPF0045 family.</text>
</comment>
<dbReference type="GO" id="GO:0005829">
    <property type="term" value="C:cytosol"/>
    <property type="evidence" value="ECO:0007669"/>
    <property type="project" value="TreeGrafter"/>
</dbReference>
<dbReference type="AlphaFoldDB" id="A0AAT9GFJ9"/>
<dbReference type="SUPFAM" id="SSF89957">
    <property type="entry name" value="MTH1187/YkoF-like"/>
    <property type="match status" value="1"/>
</dbReference>
<sequence>MDNHSYIISASLQLVPIVSGIKHPYVWIDDVIGIIQDSGIRYEVGPFSTSIEADYKSVMQLIDKINNFLAAQKCPEWVLQVQLQLRAEADMTSDEKTVQYRD</sequence>
<dbReference type="InterPro" id="IPR051614">
    <property type="entry name" value="UPF0045_domain"/>
</dbReference>
<evidence type="ECO:0000256" key="1">
    <source>
        <dbReference type="ARBA" id="ARBA00010272"/>
    </source>
</evidence>
<evidence type="ECO:0000259" key="2">
    <source>
        <dbReference type="Pfam" id="PF01910"/>
    </source>
</evidence>
<evidence type="ECO:0000313" key="3">
    <source>
        <dbReference type="EMBL" id="BFG69425.1"/>
    </source>
</evidence>